<accession>A0ACC1L459</accession>
<name>A0ACC1L459_9FUNG</name>
<feature type="non-terminal residue" evidence="1">
    <location>
        <position position="242"/>
    </location>
</feature>
<reference evidence="1" key="1">
    <citation type="submission" date="2022-07" db="EMBL/GenBank/DDBJ databases">
        <title>Phylogenomic reconstructions and comparative analyses of Kickxellomycotina fungi.</title>
        <authorList>
            <person name="Reynolds N.K."/>
            <person name="Stajich J.E."/>
            <person name="Barry K."/>
            <person name="Grigoriev I.V."/>
            <person name="Crous P."/>
            <person name="Smith M.E."/>
        </authorList>
    </citation>
    <scope>NUCLEOTIDE SEQUENCE</scope>
    <source>
        <strain evidence="1">CBS 102833</strain>
    </source>
</reference>
<evidence type="ECO:0000313" key="1">
    <source>
        <dbReference type="EMBL" id="KAJ2800436.1"/>
    </source>
</evidence>
<gene>
    <name evidence="1" type="ORF">H4S07_005178</name>
</gene>
<organism evidence="1 2">
    <name type="scientific">Coemansia furcata</name>
    <dbReference type="NCBI Taxonomy" id="417177"/>
    <lineage>
        <taxon>Eukaryota</taxon>
        <taxon>Fungi</taxon>
        <taxon>Fungi incertae sedis</taxon>
        <taxon>Zoopagomycota</taxon>
        <taxon>Kickxellomycotina</taxon>
        <taxon>Kickxellomycetes</taxon>
        <taxon>Kickxellales</taxon>
        <taxon>Kickxellaceae</taxon>
        <taxon>Coemansia</taxon>
    </lineage>
</organism>
<protein>
    <submittedName>
        <fullName evidence="1">Uncharacterized protein</fullName>
    </submittedName>
</protein>
<keyword evidence="2" id="KW-1185">Reference proteome</keyword>
<sequence>MFKDVFASSSAGQQQPPKRQRNNNRNNQDSSPERPLQYAKPNPGCDDNNVSGGEDGDDFPDEHGVGGGDTLAPEDLARMSPTSRRRYQSRMSSARHRERQHKRIISTTGEVERLEHVIKSFETAIDALHRQPLPHRNAAAAAASVWGSNRQSDDTGDAPPVRSNPAAVSPSRCHHPLVSEMIRNSCHGEFAEEPNSHYAYFSSETKHPHGTATAELAGKLYDASGITNNVVPGSIIIRQDKD</sequence>
<proteinExistence type="predicted"/>
<comment type="caution">
    <text evidence="1">The sequence shown here is derived from an EMBL/GenBank/DDBJ whole genome shotgun (WGS) entry which is preliminary data.</text>
</comment>
<evidence type="ECO:0000313" key="2">
    <source>
        <dbReference type="Proteomes" id="UP001140096"/>
    </source>
</evidence>
<dbReference type="EMBL" id="JANBUP010002414">
    <property type="protein sequence ID" value="KAJ2800436.1"/>
    <property type="molecule type" value="Genomic_DNA"/>
</dbReference>
<dbReference type="Proteomes" id="UP001140096">
    <property type="component" value="Unassembled WGS sequence"/>
</dbReference>